<organism evidence="3 4">
    <name type="scientific">Deinococcus rufus</name>
    <dbReference type="NCBI Taxonomy" id="2136097"/>
    <lineage>
        <taxon>Bacteria</taxon>
        <taxon>Thermotogati</taxon>
        <taxon>Deinococcota</taxon>
        <taxon>Deinococci</taxon>
        <taxon>Deinococcales</taxon>
        <taxon>Deinococcaceae</taxon>
        <taxon>Deinococcus</taxon>
    </lineage>
</organism>
<evidence type="ECO:0000313" key="3">
    <source>
        <dbReference type="EMBL" id="MFC3835185.1"/>
    </source>
</evidence>
<proteinExistence type="inferred from homology"/>
<dbReference type="Pfam" id="PF03795">
    <property type="entry name" value="YCII"/>
    <property type="match status" value="1"/>
</dbReference>
<evidence type="ECO:0000313" key="4">
    <source>
        <dbReference type="Proteomes" id="UP001595803"/>
    </source>
</evidence>
<dbReference type="InterPro" id="IPR005545">
    <property type="entry name" value="YCII"/>
</dbReference>
<dbReference type="SUPFAM" id="SSF54909">
    <property type="entry name" value="Dimeric alpha+beta barrel"/>
    <property type="match status" value="1"/>
</dbReference>
<dbReference type="InterPro" id="IPR011008">
    <property type="entry name" value="Dimeric_a/b-barrel"/>
</dbReference>
<dbReference type="Gene3D" id="3.30.70.1060">
    <property type="entry name" value="Dimeric alpha+beta barrel"/>
    <property type="match status" value="1"/>
</dbReference>
<sequence length="104" mass="11359">MSTPTLWIIESTYLKSGDELAAVTPRHRAWLDQHYTSGVFLTSGRKVDGTGGVIVAQAEGQAQLEAIFAQDPFVLEGCSTYRYTAFTPVKRGRALELDGVPLVE</sequence>
<protein>
    <submittedName>
        <fullName evidence="3">YciI family protein</fullName>
    </submittedName>
</protein>
<dbReference type="RefSeq" id="WP_322471946.1">
    <property type="nucleotide sequence ID" value="NZ_JBHRZG010000024.1"/>
</dbReference>
<dbReference type="PANTHER" id="PTHR37828">
    <property type="entry name" value="GSR2449 PROTEIN"/>
    <property type="match status" value="1"/>
</dbReference>
<evidence type="ECO:0000256" key="1">
    <source>
        <dbReference type="ARBA" id="ARBA00007689"/>
    </source>
</evidence>
<accession>A0ABV7ZEJ3</accession>
<comment type="caution">
    <text evidence="3">The sequence shown here is derived from an EMBL/GenBank/DDBJ whole genome shotgun (WGS) entry which is preliminary data.</text>
</comment>
<evidence type="ECO:0000259" key="2">
    <source>
        <dbReference type="Pfam" id="PF03795"/>
    </source>
</evidence>
<comment type="similarity">
    <text evidence="1">Belongs to the YciI family.</text>
</comment>
<reference evidence="4" key="1">
    <citation type="journal article" date="2019" name="Int. J. Syst. Evol. Microbiol.">
        <title>The Global Catalogue of Microorganisms (GCM) 10K type strain sequencing project: providing services to taxonomists for standard genome sequencing and annotation.</title>
        <authorList>
            <consortium name="The Broad Institute Genomics Platform"/>
            <consortium name="The Broad Institute Genome Sequencing Center for Infectious Disease"/>
            <person name="Wu L."/>
            <person name="Ma J."/>
        </authorList>
    </citation>
    <scope>NUCLEOTIDE SEQUENCE [LARGE SCALE GENOMIC DNA]</scope>
    <source>
        <strain evidence="4">CCTCC AB 2017081</strain>
    </source>
</reference>
<keyword evidence="4" id="KW-1185">Reference proteome</keyword>
<dbReference type="Proteomes" id="UP001595803">
    <property type="component" value="Unassembled WGS sequence"/>
</dbReference>
<name>A0ABV7ZEJ3_9DEIO</name>
<dbReference type="EMBL" id="JBHRZG010000024">
    <property type="protein sequence ID" value="MFC3835185.1"/>
    <property type="molecule type" value="Genomic_DNA"/>
</dbReference>
<dbReference type="PANTHER" id="PTHR37828:SF1">
    <property type="entry name" value="YCII-RELATED DOMAIN-CONTAINING PROTEIN"/>
    <property type="match status" value="1"/>
</dbReference>
<feature type="domain" description="YCII-related" evidence="2">
    <location>
        <begin position="18"/>
        <end position="86"/>
    </location>
</feature>
<gene>
    <name evidence="3" type="ORF">ACFOSB_20180</name>
</gene>